<evidence type="ECO:0008006" key="7">
    <source>
        <dbReference type="Google" id="ProtNLM"/>
    </source>
</evidence>
<accession>A0AAV3XMP1</accession>
<keyword evidence="1" id="KW-0812">Transmembrane</keyword>
<dbReference type="Gene3D" id="2.60.40.10">
    <property type="entry name" value="Immunoglobulins"/>
    <property type="match status" value="1"/>
</dbReference>
<dbReference type="InterPro" id="IPR013424">
    <property type="entry name" value="Ice-binding_C"/>
</dbReference>
<organism evidence="5 6">
    <name type="scientific">Microseira wollei NIES-4236</name>
    <dbReference type="NCBI Taxonomy" id="2530354"/>
    <lineage>
        <taxon>Bacteria</taxon>
        <taxon>Bacillati</taxon>
        <taxon>Cyanobacteriota</taxon>
        <taxon>Cyanophyceae</taxon>
        <taxon>Oscillatoriophycideae</taxon>
        <taxon>Aerosakkonematales</taxon>
        <taxon>Aerosakkonemataceae</taxon>
        <taxon>Microseira</taxon>
    </lineage>
</organism>
<gene>
    <name evidence="5" type="ORF">MiSe_77310</name>
</gene>
<evidence type="ECO:0000313" key="5">
    <source>
        <dbReference type="EMBL" id="GET42913.1"/>
    </source>
</evidence>
<dbReference type="Pfam" id="PF18911">
    <property type="entry name" value="PKD_4"/>
    <property type="match status" value="1"/>
</dbReference>
<sequence length="280" mass="29825">MTTISKFLMITAGATLMTLANVSATQAATLGGSLYFTGGNITVQVLGGEAGLTSYLSLYSPENRYIATNREVGKVVNLGNLPRGAELIFGILAEGNTFLMGPGSRNPDGIPHAVVNFVAPGIADVGFEDLFRGGDRDYDDNNFRFTGGIAAAPPPPVPPIITSLTSDLTIPIHHLFDFAATATDADWGDILTYLWDFDGDGNYDDFTGTSGRWSFDRPGDHKVSLRVVDRYGLYADGSFNVKAVPEPASVFGLLAFGAFGVSSLLKRKQQQKVLNSVATD</sequence>
<dbReference type="InterPro" id="IPR000601">
    <property type="entry name" value="PKD_dom"/>
</dbReference>
<dbReference type="EMBL" id="BLAY01000188">
    <property type="protein sequence ID" value="GET42913.1"/>
    <property type="molecule type" value="Genomic_DNA"/>
</dbReference>
<reference evidence="5" key="1">
    <citation type="submission" date="2019-10" db="EMBL/GenBank/DDBJ databases">
        <title>Draft genome sequece of Microseira wollei NIES-4236.</title>
        <authorList>
            <person name="Yamaguchi H."/>
            <person name="Suzuki S."/>
            <person name="Kawachi M."/>
        </authorList>
    </citation>
    <scope>NUCLEOTIDE SEQUENCE</scope>
    <source>
        <strain evidence="5">NIES-4236</strain>
    </source>
</reference>
<protein>
    <recommendedName>
        <fullName evidence="7">PKD domain-containing protein</fullName>
    </recommendedName>
</protein>
<dbReference type="Proteomes" id="UP001050975">
    <property type="component" value="Unassembled WGS sequence"/>
</dbReference>
<dbReference type="InterPro" id="IPR035986">
    <property type="entry name" value="PKD_dom_sf"/>
</dbReference>
<feature type="transmembrane region" description="Helical" evidence="1">
    <location>
        <begin position="248"/>
        <end position="265"/>
    </location>
</feature>
<keyword evidence="1" id="KW-0472">Membrane</keyword>
<evidence type="ECO:0000313" key="6">
    <source>
        <dbReference type="Proteomes" id="UP001050975"/>
    </source>
</evidence>
<comment type="caution">
    <text evidence="5">The sequence shown here is derived from an EMBL/GenBank/DDBJ whole genome shotgun (WGS) entry which is preliminary data.</text>
</comment>
<evidence type="ECO:0000256" key="2">
    <source>
        <dbReference type="SAM" id="SignalP"/>
    </source>
</evidence>
<evidence type="ECO:0000256" key="1">
    <source>
        <dbReference type="SAM" id="Phobius"/>
    </source>
</evidence>
<feature type="signal peptide" evidence="2">
    <location>
        <begin position="1"/>
        <end position="27"/>
    </location>
</feature>
<name>A0AAV3XMP1_9CYAN</name>
<dbReference type="SUPFAM" id="SSF49299">
    <property type="entry name" value="PKD domain"/>
    <property type="match status" value="1"/>
</dbReference>
<dbReference type="Pfam" id="PF07589">
    <property type="entry name" value="PEP-CTERM"/>
    <property type="match status" value="1"/>
</dbReference>
<feature type="chain" id="PRO_5043898637" description="PKD domain-containing protein" evidence="2">
    <location>
        <begin position="28"/>
        <end position="280"/>
    </location>
</feature>
<keyword evidence="2" id="KW-0732">Signal</keyword>
<feature type="domain" description="Ice-binding protein C-terminal" evidence="3">
    <location>
        <begin position="243"/>
        <end position="264"/>
    </location>
</feature>
<dbReference type="AlphaFoldDB" id="A0AAV3XMP1"/>
<dbReference type="NCBIfam" id="TIGR02595">
    <property type="entry name" value="PEP_CTERM"/>
    <property type="match status" value="1"/>
</dbReference>
<dbReference type="RefSeq" id="WP_226591146.1">
    <property type="nucleotide sequence ID" value="NZ_BLAY01000188.1"/>
</dbReference>
<evidence type="ECO:0000259" key="3">
    <source>
        <dbReference type="Pfam" id="PF07589"/>
    </source>
</evidence>
<feature type="domain" description="PKD" evidence="4">
    <location>
        <begin position="157"/>
        <end position="234"/>
    </location>
</feature>
<dbReference type="CDD" id="cd00146">
    <property type="entry name" value="PKD"/>
    <property type="match status" value="1"/>
</dbReference>
<keyword evidence="1" id="KW-1133">Transmembrane helix</keyword>
<dbReference type="InterPro" id="IPR013783">
    <property type="entry name" value="Ig-like_fold"/>
</dbReference>
<proteinExistence type="predicted"/>
<keyword evidence="6" id="KW-1185">Reference proteome</keyword>
<evidence type="ECO:0000259" key="4">
    <source>
        <dbReference type="Pfam" id="PF18911"/>
    </source>
</evidence>